<dbReference type="Proteomes" id="UP001060085">
    <property type="component" value="Linkage Group LG05"/>
</dbReference>
<reference evidence="2" key="1">
    <citation type="journal article" date="2023" name="Nat. Plants">
        <title>Single-cell RNA sequencing provides a high-resolution roadmap for understanding the multicellular compartmentation of specialized metabolism.</title>
        <authorList>
            <person name="Sun S."/>
            <person name="Shen X."/>
            <person name="Li Y."/>
            <person name="Li Y."/>
            <person name="Wang S."/>
            <person name="Li R."/>
            <person name="Zhang H."/>
            <person name="Shen G."/>
            <person name="Guo B."/>
            <person name="Wei J."/>
            <person name="Xu J."/>
            <person name="St-Pierre B."/>
            <person name="Chen S."/>
            <person name="Sun C."/>
        </authorList>
    </citation>
    <scope>NUCLEOTIDE SEQUENCE [LARGE SCALE GENOMIC DNA]</scope>
</reference>
<accession>A0ACC0AJS4</accession>
<name>A0ACC0AJS4_CATRO</name>
<proteinExistence type="predicted"/>
<gene>
    <name evidence="1" type="ORF">M9H77_20294</name>
</gene>
<protein>
    <submittedName>
        <fullName evidence="1">Uncharacterized protein</fullName>
    </submittedName>
</protein>
<sequence>MDEKLIKRLESAVARLEALSIGQGASRGIEADAAATDPAILAFDDLITQSVGRVLSAAEKIGGQVLEVTKVIQEAFSTEKELLIKIKQTQKPDVAGLVEFLKPLNDAIMKAAAMTEGKRSDFFNHLKAAADSLTALAWIAYTGKDCGMSMPIAHVEESWQMAEFFSNKVLVGYRNKDADHVEWAKALKELYLPGLRDYVKSHYPLGPVWSATGNAPVSAPPKPSTSKAPGPPPPPPASLFTSESSQPSSSRPKEGMSAVFQEINSGKGMTTGLRKVTADMKTKNRADRTGVVSIAEKEGRVASPSFSKSGPPKLELQMGRKWVVENQIGRENLVIDDCDSKQSVYIFGCKNSVLNIQGKVNNITIDKCTKMGVVFTDVVAACEIVNCNGVKVQCQGSAPTISIDNTAGCQLYLSKDSLEASITTAKSSEVNVLVPGAGPDDDWGEHALPQQFVHSYKDGHFVTTPLTHSAG</sequence>
<evidence type="ECO:0000313" key="1">
    <source>
        <dbReference type="EMBL" id="KAI5660971.1"/>
    </source>
</evidence>
<comment type="caution">
    <text evidence="1">The sequence shown here is derived from an EMBL/GenBank/DDBJ whole genome shotgun (WGS) entry which is preliminary data.</text>
</comment>
<keyword evidence="2" id="KW-1185">Reference proteome</keyword>
<evidence type="ECO:0000313" key="2">
    <source>
        <dbReference type="Proteomes" id="UP001060085"/>
    </source>
</evidence>
<organism evidence="1 2">
    <name type="scientific">Catharanthus roseus</name>
    <name type="common">Madagascar periwinkle</name>
    <name type="synonym">Vinca rosea</name>
    <dbReference type="NCBI Taxonomy" id="4058"/>
    <lineage>
        <taxon>Eukaryota</taxon>
        <taxon>Viridiplantae</taxon>
        <taxon>Streptophyta</taxon>
        <taxon>Embryophyta</taxon>
        <taxon>Tracheophyta</taxon>
        <taxon>Spermatophyta</taxon>
        <taxon>Magnoliopsida</taxon>
        <taxon>eudicotyledons</taxon>
        <taxon>Gunneridae</taxon>
        <taxon>Pentapetalae</taxon>
        <taxon>asterids</taxon>
        <taxon>lamiids</taxon>
        <taxon>Gentianales</taxon>
        <taxon>Apocynaceae</taxon>
        <taxon>Rauvolfioideae</taxon>
        <taxon>Vinceae</taxon>
        <taxon>Catharanthinae</taxon>
        <taxon>Catharanthus</taxon>
    </lineage>
</organism>
<dbReference type="EMBL" id="CM044705">
    <property type="protein sequence ID" value="KAI5660971.1"/>
    <property type="molecule type" value="Genomic_DNA"/>
</dbReference>